<name>A0A344TGZ2_9BACT</name>
<feature type="signal peptide" evidence="1">
    <location>
        <begin position="1"/>
        <end position="20"/>
    </location>
</feature>
<protein>
    <recommendedName>
        <fullName evidence="4">CarboxypepD_reg-like domain-containing protein</fullName>
    </recommendedName>
</protein>
<dbReference type="RefSeq" id="WP_114066698.1">
    <property type="nucleotide sequence ID" value="NZ_CP030850.1"/>
</dbReference>
<sequence>MKRWSLLLLMGAFLAGNAQTPVVRGKVVNAKGEGIPYATLLSMTDAKVGAIANEEGAFTLTVGTLVVGQKMIVSALGYADTTFTLKKDEPAQPLIIRLRERPLALPEITVRKSSGKVFLLGNPQGEMLKHSPTDYYFVKASQSGAGVGTVFSTQKRKGTIEAISVFISESRPGNYVLTVFSLDEIGTDYKLYPKHQLVPLISRPISFTASKTGWIDIENLAIMVPANYLAVLVTKVNEASEAGSALPQTSYEYRIGRQFPKGGAARHIYVFGDRYAVLAKNDDISAIYVTCRE</sequence>
<organism evidence="2 3">
    <name type="scientific">Runella rosea</name>
    <dbReference type="NCBI Taxonomy" id="2259595"/>
    <lineage>
        <taxon>Bacteria</taxon>
        <taxon>Pseudomonadati</taxon>
        <taxon>Bacteroidota</taxon>
        <taxon>Cytophagia</taxon>
        <taxon>Cytophagales</taxon>
        <taxon>Spirosomataceae</taxon>
        <taxon>Runella</taxon>
    </lineage>
</organism>
<evidence type="ECO:0000256" key="1">
    <source>
        <dbReference type="SAM" id="SignalP"/>
    </source>
</evidence>
<evidence type="ECO:0008006" key="4">
    <source>
        <dbReference type="Google" id="ProtNLM"/>
    </source>
</evidence>
<accession>A0A344TGZ2</accession>
<dbReference type="EMBL" id="CP030850">
    <property type="protein sequence ID" value="AXE17913.1"/>
    <property type="molecule type" value="Genomic_DNA"/>
</dbReference>
<dbReference type="SUPFAM" id="SSF49464">
    <property type="entry name" value="Carboxypeptidase regulatory domain-like"/>
    <property type="match status" value="1"/>
</dbReference>
<dbReference type="OrthoDB" id="2247630at2"/>
<dbReference type="InterPro" id="IPR008969">
    <property type="entry name" value="CarboxyPept-like_regulatory"/>
</dbReference>
<keyword evidence="1" id="KW-0732">Signal</keyword>
<evidence type="ECO:0000313" key="3">
    <source>
        <dbReference type="Proteomes" id="UP000251993"/>
    </source>
</evidence>
<proteinExistence type="predicted"/>
<evidence type="ECO:0000313" key="2">
    <source>
        <dbReference type="EMBL" id="AXE17913.1"/>
    </source>
</evidence>
<dbReference type="Proteomes" id="UP000251993">
    <property type="component" value="Chromosome"/>
</dbReference>
<reference evidence="2 3" key="1">
    <citation type="submission" date="2018-07" db="EMBL/GenBank/DDBJ databases">
        <title>Genome sequencing of Runella.</title>
        <authorList>
            <person name="Baek M.-G."/>
            <person name="Yi H."/>
        </authorList>
    </citation>
    <scope>NUCLEOTIDE SEQUENCE [LARGE SCALE GENOMIC DNA]</scope>
    <source>
        <strain evidence="2 3">HYN0085</strain>
    </source>
</reference>
<gene>
    <name evidence="2" type="ORF">DR864_09295</name>
</gene>
<keyword evidence="3" id="KW-1185">Reference proteome</keyword>
<dbReference type="AlphaFoldDB" id="A0A344TGZ2"/>
<dbReference type="KEGG" id="run:DR864_09295"/>
<feature type="chain" id="PRO_5016666023" description="CarboxypepD_reg-like domain-containing protein" evidence="1">
    <location>
        <begin position="21"/>
        <end position="293"/>
    </location>
</feature>